<comment type="caution">
    <text evidence="9">The sequence shown here is derived from an EMBL/GenBank/DDBJ whole genome shotgun (WGS) entry which is preliminary data.</text>
</comment>
<protein>
    <submittedName>
        <fullName evidence="9">Homogentisate 1,2-dioxygenase</fullName>
    </submittedName>
</protein>
<dbReference type="InterPro" id="IPR014710">
    <property type="entry name" value="RmlC-like_jellyroll"/>
</dbReference>
<comment type="similarity">
    <text evidence="2">Belongs to the homogentisate dioxygenase family.</text>
</comment>
<keyword evidence="4" id="KW-0223">Dioxygenase</keyword>
<dbReference type="Gene3D" id="2.60.120.10">
    <property type="entry name" value="Jelly Rolls"/>
    <property type="match status" value="1"/>
</dbReference>
<evidence type="ECO:0000256" key="5">
    <source>
        <dbReference type="ARBA" id="ARBA00023002"/>
    </source>
</evidence>
<dbReference type="Pfam" id="PF20510">
    <property type="entry name" value="HgmA_N"/>
    <property type="match status" value="1"/>
</dbReference>
<evidence type="ECO:0000256" key="4">
    <source>
        <dbReference type="ARBA" id="ARBA00022964"/>
    </source>
</evidence>
<keyword evidence="6" id="KW-0408">Iron</keyword>
<dbReference type="InterPro" id="IPR011051">
    <property type="entry name" value="RmlC_Cupin_sf"/>
</dbReference>
<evidence type="ECO:0000313" key="10">
    <source>
        <dbReference type="Proteomes" id="UP001596157"/>
    </source>
</evidence>
<dbReference type="EMBL" id="JBHSKF010000001">
    <property type="protein sequence ID" value="MFC5285428.1"/>
    <property type="molecule type" value="Genomic_DNA"/>
</dbReference>
<evidence type="ECO:0000313" key="9">
    <source>
        <dbReference type="EMBL" id="MFC5285428.1"/>
    </source>
</evidence>
<dbReference type="SUPFAM" id="SSF51182">
    <property type="entry name" value="RmlC-like cupins"/>
    <property type="match status" value="1"/>
</dbReference>
<keyword evidence="5" id="KW-0560">Oxidoreductase</keyword>
<evidence type="ECO:0000256" key="6">
    <source>
        <dbReference type="ARBA" id="ARBA00023004"/>
    </source>
</evidence>
<name>A0ABW0EDE6_9PSEU</name>
<keyword evidence="10" id="KW-1185">Reference proteome</keyword>
<feature type="domain" description="Homogentisate 1,2-dioxygenase N-terminal" evidence="8">
    <location>
        <begin position="20"/>
        <end position="249"/>
    </location>
</feature>
<proteinExistence type="inferred from homology"/>
<dbReference type="Proteomes" id="UP001596157">
    <property type="component" value="Unassembled WGS sequence"/>
</dbReference>
<keyword evidence="3" id="KW-0479">Metal-binding</keyword>
<evidence type="ECO:0000259" key="7">
    <source>
        <dbReference type="Pfam" id="PF04209"/>
    </source>
</evidence>
<sequence>MPYYRQVGEIPPKRHTQFRKPDGGLYAEELMGVEGFSSDSALLYHRHLPTAIVDAQAVADPRAPLTPNHPLKPRHFRTQDLKFSGDADAVSGRRTLFGNPDVVIAFVVATRPSPLYRNAVGDELLYVQGGSGVVETIYGALSVGDGDYVVIPTSTTYRVVPEGELRLFILEATGHVGPPKRYLSKKGQFLEHAPYCERDQRGPSEPLVVDGEDVDVLVRHRAGLTRYTYANHPFDVVGWDGCLYPWVFNIADFEPITGRVHQPPPVHQTFEGPNFVVCSFVPRKVDYHPLAVPVPYNHANVDSDELMFYVGGDYEARKGSGIGIGSLSLHPGGFTHGPQPGAAEASLGADRFDETAVMVDTFRPLDLGEAAVDTEDPRYAWSWAKRGPDWT</sequence>
<evidence type="ECO:0000256" key="1">
    <source>
        <dbReference type="ARBA" id="ARBA00001962"/>
    </source>
</evidence>
<dbReference type="InterPro" id="IPR046451">
    <property type="entry name" value="HgmA_C"/>
</dbReference>
<comment type="cofactor">
    <cofactor evidence="1">
        <name>Fe cation</name>
        <dbReference type="ChEBI" id="CHEBI:24875"/>
    </cofactor>
</comment>
<dbReference type="InterPro" id="IPR005708">
    <property type="entry name" value="Homogentis_dOase"/>
</dbReference>
<dbReference type="PANTHER" id="PTHR11056">
    <property type="entry name" value="HOMOGENTISATE 1,2-DIOXYGENASE"/>
    <property type="match status" value="1"/>
</dbReference>
<feature type="domain" description="Homogentisate 1,2-dioxygenase C-terminal" evidence="7">
    <location>
        <begin position="293"/>
        <end position="383"/>
    </location>
</feature>
<dbReference type="PANTHER" id="PTHR11056:SF0">
    <property type="entry name" value="HOMOGENTISATE 1,2-DIOXYGENASE"/>
    <property type="match status" value="1"/>
</dbReference>
<dbReference type="InterPro" id="IPR046452">
    <property type="entry name" value="HgmA_N"/>
</dbReference>
<organism evidence="9 10">
    <name type="scientific">Actinokineospora guangxiensis</name>
    <dbReference type="NCBI Taxonomy" id="1490288"/>
    <lineage>
        <taxon>Bacteria</taxon>
        <taxon>Bacillati</taxon>
        <taxon>Actinomycetota</taxon>
        <taxon>Actinomycetes</taxon>
        <taxon>Pseudonocardiales</taxon>
        <taxon>Pseudonocardiaceae</taxon>
        <taxon>Actinokineospora</taxon>
    </lineage>
</organism>
<reference evidence="10" key="1">
    <citation type="journal article" date="2019" name="Int. J. Syst. Evol. Microbiol.">
        <title>The Global Catalogue of Microorganisms (GCM) 10K type strain sequencing project: providing services to taxonomists for standard genome sequencing and annotation.</title>
        <authorList>
            <consortium name="The Broad Institute Genomics Platform"/>
            <consortium name="The Broad Institute Genome Sequencing Center for Infectious Disease"/>
            <person name="Wu L."/>
            <person name="Ma J."/>
        </authorList>
    </citation>
    <scope>NUCLEOTIDE SEQUENCE [LARGE SCALE GENOMIC DNA]</scope>
    <source>
        <strain evidence="10">CCUG 59778</strain>
    </source>
</reference>
<dbReference type="RefSeq" id="WP_378242351.1">
    <property type="nucleotide sequence ID" value="NZ_JBHSKF010000001.1"/>
</dbReference>
<dbReference type="Pfam" id="PF04209">
    <property type="entry name" value="HgmA_C"/>
    <property type="match status" value="1"/>
</dbReference>
<evidence type="ECO:0000256" key="2">
    <source>
        <dbReference type="ARBA" id="ARBA00007757"/>
    </source>
</evidence>
<evidence type="ECO:0000256" key="3">
    <source>
        <dbReference type="ARBA" id="ARBA00022723"/>
    </source>
</evidence>
<evidence type="ECO:0000259" key="8">
    <source>
        <dbReference type="Pfam" id="PF20510"/>
    </source>
</evidence>
<gene>
    <name evidence="9" type="ORF">ACFPM7_00030</name>
</gene>
<accession>A0ABW0EDE6</accession>